<dbReference type="RefSeq" id="WP_377367558.1">
    <property type="nucleotide sequence ID" value="NZ_JAOTJD010000004.1"/>
</dbReference>
<evidence type="ECO:0000313" key="3">
    <source>
        <dbReference type="EMBL" id="MFD3262976.1"/>
    </source>
</evidence>
<keyword evidence="4" id="KW-1185">Reference proteome</keyword>
<evidence type="ECO:0000313" key="4">
    <source>
        <dbReference type="Proteomes" id="UP001598130"/>
    </source>
</evidence>
<evidence type="ECO:0000256" key="1">
    <source>
        <dbReference type="SAM" id="MobiDB-lite"/>
    </source>
</evidence>
<evidence type="ECO:0000256" key="2">
    <source>
        <dbReference type="SAM" id="SignalP"/>
    </source>
</evidence>
<sequence length="200" mass="20209">MIRPLVLAAALAFAGPAFAQDAPVKTAPAAAPPLAGGPAPAAGAPKKPPTLVEALIAAGFDPHTKLIGDAVQVMSGQRATLDVAGGKPVLEAVETGHVDMALPDGAPDTYKAVAPGKVAFAVDGSAAKKQSFLKIWNGLPHAVSYEAELTAIRSGKLAKRKAQVCAVPGGGTNYEMWSDPIIAVTLSAVAEVADDKITCK</sequence>
<feature type="region of interest" description="Disordered" evidence="1">
    <location>
        <begin position="27"/>
        <end position="46"/>
    </location>
</feature>
<accession>A0ABW6CLH7</accession>
<protein>
    <submittedName>
        <fullName evidence="3">Uncharacterized protein</fullName>
    </submittedName>
</protein>
<keyword evidence="2" id="KW-0732">Signal</keyword>
<proteinExistence type="predicted"/>
<reference evidence="3 4" key="1">
    <citation type="submission" date="2022-09" db="EMBL/GenBank/DDBJ databases">
        <title>New species of Phenylobacterium.</title>
        <authorList>
            <person name="Mieszkin S."/>
        </authorList>
    </citation>
    <scope>NUCLEOTIDE SEQUENCE [LARGE SCALE GENOMIC DNA]</scope>
    <source>
        <strain evidence="3 4">HK31-G</strain>
    </source>
</reference>
<feature type="signal peptide" evidence="2">
    <location>
        <begin position="1"/>
        <end position="19"/>
    </location>
</feature>
<comment type="caution">
    <text evidence="3">The sequence shown here is derived from an EMBL/GenBank/DDBJ whole genome shotgun (WGS) entry which is preliminary data.</text>
</comment>
<dbReference type="EMBL" id="JAOTJD010000004">
    <property type="protein sequence ID" value="MFD3262976.1"/>
    <property type="molecule type" value="Genomic_DNA"/>
</dbReference>
<name>A0ABW6CLH7_9CAUL</name>
<gene>
    <name evidence="3" type="ORF">OCL97_03235</name>
</gene>
<feature type="chain" id="PRO_5045498418" evidence="2">
    <location>
        <begin position="20"/>
        <end position="200"/>
    </location>
</feature>
<feature type="compositionally biased region" description="Low complexity" evidence="1">
    <location>
        <begin position="27"/>
        <end position="45"/>
    </location>
</feature>
<dbReference type="Proteomes" id="UP001598130">
    <property type="component" value="Unassembled WGS sequence"/>
</dbReference>
<organism evidence="3 4">
    <name type="scientific">Phenylobacterium ferrooxidans</name>
    <dbReference type="NCBI Taxonomy" id="2982689"/>
    <lineage>
        <taxon>Bacteria</taxon>
        <taxon>Pseudomonadati</taxon>
        <taxon>Pseudomonadota</taxon>
        <taxon>Alphaproteobacteria</taxon>
        <taxon>Caulobacterales</taxon>
        <taxon>Caulobacteraceae</taxon>
        <taxon>Phenylobacterium</taxon>
    </lineage>
</organism>